<dbReference type="Proteomes" id="UP000823858">
    <property type="component" value="Unassembled WGS sequence"/>
</dbReference>
<feature type="signal peptide" evidence="6">
    <location>
        <begin position="1"/>
        <end position="22"/>
    </location>
</feature>
<feature type="compositionally biased region" description="Basic and acidic residues" evidence="5">
    <location>
        <begin position="180"/>
        <end position="189"/>
    </location>
</feature>
<dbReference type="PANTHER" id="PTHR30532:SF1">
    <property type="entry name" value="IRON(3+)-HYDROXAMATE-BINDING PROTEIN FHUD"/>
    <property type="match status" value="1"/>
</dbReference>
<dbReference type="PANTHER" id="PTHR30532">
    <property type="entry name" value="IRON III DICITRATE-BINDING PERIPLASMIC PROTEIN"/>
    <property type="match status" value="1"/>
</dbReference>
<dbReference type="GO" id="GO:0030288">
    <property type="term" value="C:outer membrane-bounded periplasmic space"/>
    <property type="evidence" value="ECO:0007669"/>
    <property type="project" value="TreeGrafter"/>
</dbReference>
<reference evidence="8" key="2">
    <citation type="submission" date="2021-04" db="EMBL/GenBank/DDBJ databases">
        <authorList>
            <person name="Gilroy R."/>
        </authorList>
    </citation>
    <scope>NUCLEOTIDE SEQUENCE</scope>
    <source>
        <strain evidence="8">ChiHjej13B12-4958</strain>
    </source>
</reference>
<evidence type="ECO:0000256" key="4">
    <source>
        <dbReference type="ARBA" id="ARBA00022729"/>
    </source>
</evidence>
<feature type="chain" id="PRO_5038898411" evidence="6">
    <location>
        <begin position="23"/>
        <end position="247"/>
    </location>
</feature>
<dbReference type="InterPro" id="IPR051313">
    <property type="entry name" value="Bact_iron-sidero_bind"/>
</dbReference>
<dbReference type="SUPFAM" id="SSF53807">
    <property type="entry name" value="Helical backbone' metal receptor"/>
    <property type="match status" value="1"/>
</dbReference>
<evidence type="ECO:0000259" key="7">
    <source>
        <dbReference type="PROSITE" id="PS50983"/>
    </source>
</evidence>
<accession>A0A9D2QEV6</accession>
<dbReference type="AlphaFoldDB" id="A0A9D2QEV6"/>
<dbReference type="InterPro" id="IPR002491">
    <property type="entry name" value="ABC_transptr_periplasmic_BD"/>
</dbReference>
<sequence>MKLRRSAAIVLSTVLVTASVTASVAACSDDDSDQAEGTSSSNASYPLTVSTALGDVEIPAEPEDIVTLGDPAFENLAALDVEPTAALVQEKMLAEEYMAEYRDADYMDDRLGVTGREIDIERVASYEPDLIIAPAWPGYADEKVRGQLEEIAPVLLIDEQSSGADWQTGFTQVAEAVNRTEEAEQKLDEISGSSPPTVSRARSKSRSTPATPRTPPGRYPRRTTGTSPVTSSSSTPSPPGRGRQPVQ</sequence>
<comment type="similarity">
    <text evidence="2">Belongs to the bacterial solute-binding protein 8 family.</text>
</comment>
<feature type="compositionally biased region" description="Low complexity" evidence="5">
    <location>
        <begin position="222"/>
        <end position="247"/>
    </location>
</feature>
<feature type="domain" description="Fe/B12 periplasmic-binding" evidence="7">
    <location>
        <begin position="64"/>
        <end position="247"/>
    </location>
</feature>
<reference evidence="8" key="1">
    <citation type="journal article" date="2021" name="PeerJ">
        <title>Extensive microbial diversity within the chicken gut microbiome revealed by metagenomics and culture.</title>
        <authorList>
            <person name="Gilroy R."/>
            <person name="Ravi A."/>
            <person name="Getino M."/>
            <person name="Pursley I."/>
            <person name="Horton D.L."/>
            <person name="Alikhan N.F."/>
            <person name="Baker D."/>
            <person name="Gharbi K."/>
            <person name="Hall N."/>
            <person name="Watson M."/>
            <person name="Adriaenssens E.M."/>
            <person name="Foster-Nyarko E."/>
            <person name="Jarju S."/>
            <person name="Secka A."/>
            <person name="Antonio M."/>
            <person name="Oren A."/>
            <person name="Chaudhuri R.R."/>
            <person name="La Ragione R."/>
            <person name="Hildebrand F."/>
            <person name="Pallen M.J."/>
        </authorList>
    </citation>
    <scope>NUCLEOTIDE SEQUENCE</scope>
    <source>
        <strain evidence="8">ChiHjej13B12-4958</strain>
    </source>
</reference>
<organism evidence="8 9">
    <name type="scientific">Candidatus Corynebacterium faecigallinarum</name>
    <dbReference type="NCBI Taxonomy" id="2838528"/>
    <lineage>
        <taxon>Bacteria</taxon>
        <taxon>Bacillati</taxon>
        <taxon>Actinomycetota</taxon>
        <taxon>Actinomycetes</taxon>
        <taxon>Mycobacteriales</taxon>
        <taxon>Corynebacteriaceae</taxon>
        <taxon>Corynebacterium</taxon>
    </lineage>
</organism>
<evidence type="ECO:0000256" key="2">
    <source>
        <dbReference type="ARBA" id="ARBA00008814"/>
    </source>
</evidence>
<evidence type="ECO:0000256" key="1">
    <source>
        <dbReference type="ARBA" id="ARBA00004196"/>
    </source>
</evidence>
<dbReference type="Pfam" id="PF01497">
    <property type="entry name" value="Peripla_BP_2"/>
    <property type="match status" value="1"/>
</dbReference>
<protein>
    <submittedName>
        <fullName evidence="8">ABC transporter substrate-binding protein</fullName>
    </submittedName>
</protein>
<gene>
    <name evidence="8" type="ORF">H9751_04595</name>
</gene>
<dbReference type="GO" id="GO:1901678">
    <property type="term" value="P:iron coordination entity transport"/>
    <property type="evidence" value="ECO:0007669"/>
    <property type="project" value="UniProtKB-ARBA"/>
</dbReference>
<keyword evidence="3" id="KW-0813">Transport</keyword>
<comment type="subcellular location">
    <subcellularLocation>
        <location evidence="1">Cell envelope</location>
    </subcellularLocation>
</comment>
<feature type="region of interest" description="Disordered" evidence="5">
    <location>
        <begin position="180"/>
        <end position="247"/>
    </location>
</feature>
<keyword evidence="4 6" id="KW-0732">Signal</keyword>
<evidence type="ECO:0000256" key="6">
    <source>
        <dbReference type="SAM" id="SignalP"/>
    </source>
</evidence>
<evidence type="ECO:0000313" key="8">
    <source>
        <dbReference type="EMBL" id="HJC84818.1"/>
    </source>
</evidence>
<evidence type="ECO:0000256" key="5">
    <source>
        <dbReference type="SAM" id="MobiDB-lite"/>
    </source>
</evidence>
<dbReference type="PROSITE" id="PS51257">
    <property type="entry name" value="PROKAR_LIPOPROTEIN"/>
    <property type="match status" value="1"/>
</dbReference>
<dbReference type="Gene3D" id="3.40.50.1980">
    <property type="entry name" value="Nitrogenase molybdenum iron protein domain"/>
    <property type="match status" value="1"/>
</dbReference>
<proteinExistence type="inferred from homology"/>
<evidence type="ECO:0000256" key="3">
    <source>
        <dbReference type="ARBA" id="ARBA00022448"/>
    </source>
</evidence>
<evidence type="ECO:0000313" key="9">
    <source>
        <dbReference type="Proteomes" id="UP000823858"/>
    </source>
</evidence>
<dbReference type="PROSITE" id="PS50983">
    <property type="entry name" value="FE_B12_PBP"/>
    <property type="match status" value="1"/>
</dbReference>
<name>A0A9D2QEV6_9CORY</name>
<comment type="caution">
    <text evidence="8">The sequence shown here is derived from an EMBL/GenBank/DDBJ whole genome shotgun (WGS) entry which is preliminary data.</text>
</comment>
<dbReference type="EMBL" id="DWVP01000009">
    <property type="protein sequence ID" value="HJC84818.1"/>
    <property type="molecule type" value="Genomic_DNA"/>
</dbReference>